<gene>
    <name evidence="2" type="ORF">DFQ12_0351</name>
</gene>
<dbReference type="Proteomes" id="UP000286246">
    <property type="component" value="Unassembled WGS sequence"/>
</dbReference>
<keyword evidence="1" id="KW-0472">Membrane</keyword>
<evidence type="ECO:0000313" key="2">
    <source>
        <dbReference type="EMBL" id="RKE55519.1"/>
    </source>
</evidence>
<feature type="transmembrane region" description="Helical" evidence="1">
    <location>
        <begin position="12"/>
        <end position="34"/>
    </location>
</feature>
<keyword evidence="3" id="KW-1185">Reference proteome</keyword>
<keyword evidence="1" id="KW-1133">Transmembrane helix</keyword>
<feature type="transmembrane region" description="Helical" evidence="1">
    <location>
        <begin position="78"/>
        <end position="96"/>
    </location>
</feature>
<organism evidence="2 3">
    <name type="scientific">Sphingobacterium detergens</name>
    <dbReference type="NCBI Taxonomy" id="1145106"/>
    <lineage>
        <taxon>Bacteria</taxon>
        <taxon>Pseudomonadati</taxon>
        <taxon>Bacteroidota</taxon>
        <taxon>Sphingobacteriia</taxon>
        <taxon>Sphingobacteriales</taxon>
        <taxon>Sphingobacteriaceae</taxon>
        <taxon>Sphingobacterium</taxon>
    </lineage>
</organism>
<name>A0A420BFP2_SPHD1</name>
<evidence type="ECO:0000313" key="3">
    <source>
        <dbReference type="Proteomes" id="UP000286246"/>
    </source>
</evidence>
<dbReference type="RefSeq" id="WP_120257296.1">
    <property type="nucleotide sequence ID" value="NZ_RAPY01000001.1"/>
</dbReference>
<dbReference type="AlphaFoldDB" id="A0A420BFP2"/>
<evidence type="ECO:0000256" key="1">
    <source>
        <dbReference type="SAM" id="Phobius"/>
    </source>
</evidence>
<dbReference type="OrthoDB" id="1260697at2"/>
<sequence>MGARAIKNNVGINILKVVQVILGGIYILVILFYLGLIVPEYLACVGCDTEGAMGTDIWGDSVQCFGDSKVFGQVLFDLSTMIIVGLSTILYLLFLWRNLIAKNQDRAKNLSKK</sequence>
<reference evidence="2 3" key="1">
    <citation type="submission" date="2018-09" db="EMBL/GenBank/DDBJ databases">
        <title>Genomic Encyclopedia of Type Strains, Phase III (KMG-III): the genomes of soil and plant-associated and newly described type strains.</title>
        <authorList>
            <person name="Whitman W."/>
        </authorList>
    </citation>
    <scope>NUCLEOTIDE SEQUENCE [LARGE SCALE GENOMIC DNA]</scope>
    <source>
        <strain evidence="2 3">CECT 7938</strain>
    </source>
</reference>
<comment type="caution">
    <text evidence="2">The sequence shown here is derived from an EMBL/GenBank/DDBJ whole genome shotgun (WGS) entry which is preliminary data.</text>
</comment>
<accession>A0A420BFP2</accession>
<keyword evidence="1" id="KW-0812">Transmembrane</keyword>
<dbReference type="EMBL" id="RAPY01000001">
    <property type="protein sequence ID" value="RKE55519.1"/>
    <property type="molecule type" value="Genomic_DNA"/>
</dbReference>
<proteinExistence type="predicted"/>
<protein>
    <submittedName>
        <fullName evidence="2">Uncharacterized protein</fullName>
    </submittedName>
</protein>